<accession>A0A1W0AR01</accession>
<name>A0A1W0AR01_9NOCA</name>
<dbReference type="AlphaFoldDB" id="A0A1W0AR01"/>
<dbReference type="Proteomes" id="UP000188836">
    <property type="component" value="Unassembled WGS sequence"/>
</dbReference>
<gene>
    <name evidence="1" type="ORF">B0T46_05305</name>
</gene>
<evidence type="ECO:0000313" key="2">
    <source>
        <dbReference type="Proteomes" id="UP000188836"/>
    </source>
</evidence>
<dbReference type="EMBL" id="MUMY01000003">
    <property type="protein sequence ID" value="ONM49820.1"/>
    <property type="molecule type" value="Genomic_DNA"/>
</dbReference>
<dbReference type="OrthoDB" id="530515at2"/>
<evidence type="ECO:0000313" key="1">
    <source>
        <dbReference type="EMBL" id="ONM49820.1"/>
    </source>
</evidence>
<organism evidence="1 2">
    <name type="scientific">Nocardia donostiensis</name>
    <dbReference type="NCBI Taxonomy" id="1538463"/>
    <lineage>
        <taxon>Bacteria</taxon>
        <taxon>Bacillati</taxon>
        <taxon>Actinomycetota</taxon>
        <taxon>Actinomycetes</taxon>
        <taxon>Mycobacteriales</taxon>
        <taxon>Nocardiaceae</taxon>
        <taxon>Nocardia</taxon>
    </lineage>
</organism>
<comment type="caution">
    <text evidence="1">The sequence shown here is derived from an EMBL/GenBank/DDBJ whole genome shotgun (WGS) entry which is preliminary data.</text>
</comment>
<sequence>MATIDVRDQAIAVHMPGWEGVAARRSVLVVPRAALSDVSVAETWVSEPFGLRHGGLVVSGLIKVGVWLELDGTRRLLSMRRGVPTLRLLCDPGSAEGFSEILVSVRDAHAVAARLAEEVRG</sequence>
<reference evidence="1 2" key="1">
    <citation type="journal article" date="2016" name="Antonie Van Leeuwenhoek">
        <title>Nocardia donostiensis sp. nov., isolated from human respiratory specimens.</title>
        <authorList>
            <person name="Ercibengoa M."/>
            <person name="Bell M."/>
            <person name="Marimon J.M."/>
            <person name="Humrighouse B."/>
            <person name="Klenk H.P."/>
            <person name="Potter G."/>
            <person name="Perez-Trallero E."/>
        </authorList>
    </citation>
    <scope>NUCLEOTIDE SEQUENCE [LARGE SCALE GENOMIC DNA]</scope>
    <source>
        <strain evidence="1 2">X1655</strain>
    </source>
</reference>
<protein>
    <submittedName>
        <fullName evidence="1">Uncharacterized protein</fullName>
    </submittedName>
</protein>
<dbReference type="STRING" id="1538463.B0T36_23630"/>
<dbReference type="RefSeq" id="WP_077115333.1">
    <property type="nucleotide sequence ID" value="NZ_LOKT01000021.1"/>
</dbReference>
<keyword evidence="2" id="KW-1185">Reference proteome</keyword>
<proteinExistence type="predicted"/>